<evidence type="ECO:0000313" key="1">
    <source>
        <dbReference type="EMBL" id="KAA3470932.1"/>
    </source>
</evidence>
<dbReference type="InterPro" id="IPR043502">
    <property type="entry name" value="DNA/RNA_pol_sf"/>
</dbReference>
<organism evidence="1 2">
    <name type="scientific">Gossypium australe</name>
    <dbReference type="NCBI Taxonomy" id="47621"/>
    <lineage>
        <taxon>Eukaryota</taxon>
        <taxon>Viridiplantae</taxon>
        <taxon>Streptophyta</taxon>
        <taxon>Embryophyta</taxon>
        <taxon>Tracheophyta</taxon>
        <taxon>Spermatophyta</taxon>
        <taxon>Magnoliopsida</taxon>
        <taxon>eudicotyledons</taxon>
        <taxon>Gunneridae</taxon>
        <taxon>Pentapetalae</taxon>
        <taxon>rosids</taxon>
        <taxon>malvids</taxon>
        <taxon>Malvales</taxon>
        <taxon>Malvaceae</taxon>
        <taxon>Malvoideae</taxon>
        <taxon>Gossypium</taxon>
    </lineage>
</organism>
<protein>
    <submittedName>
        <fullName evidence="1">RNA-directed DNA polymerase-like protein</fullName>
    </submittedName>
</protein>
<dbReference type="PANTHER" id="PTHR33064">
    <property type="entry name" value="POL PROTEIN"/>
    <property type="match status" value="1"/>
</dbReference>
<dbReference type="Proteomes" id="UP000325315">
    <property type="component" value="Unassembled WGS sequence"/>
</dbReference>
<accession>A0A5B6VPB1</accession>
<comment type="caution">
    <text evidence="1">The sequence shown here is derived from an EMBL/GenBank/DDBJ whole genome shotgun (WGS) entry which is preliminary data.</text>
</comment>
<dbReference type="PANTHER" id="PTHR33064:SF37">
    <property type="entry name" value="RIBONUCLEASE H"/>
    <property type="match status" value="1"/>
</dbReference>
<proteinExistence type="predicted"/>
<dbReference type="InterPro" id="IPR051320">
    <property type="entry name" value="Viral_Replic_Matur_Polypro"/>
</dbReference>
<keyword evidence="1" id="KW-0808">Transferase</keyword>
<dbReference type="InterPro" id="IPR043128">
    <property type="entry name" value="Rev_trsase/Diguanyl_cyclase"/>
</dbReference>
<keyword evidence="2" id="KW-1185">Reference proteome</keyword>
<keyword evidence="1" id="KW-0548">Nucleotidyltransferase</keyword>
<keyword evidence="1" id="KW-0695">RNA-directed DNA polymerase</keyword>
<name>A0A5B6VPB1_9ROSI</name>
<reference evidence="2" key="1">
    <citation type="journal article" date="2019" name="Plant Biotechnol. J.">
        <title>Genome sequencing of the Australian wild diploid species Gossypium australe highlights disease resistance and delayed gland morphogenesis.</title>
        <authorList>
            <person name="Cai Y."/>
            <person name="Cai X."/>
            <person name="Wang Q."/>
            <person name="Wang P."/>
            <person name="Zhang Y."/>
            <person name="Cai C."/>
            <person name="Xu Y."/>
            <person name="Wang K."/>
            <person name="Zhou Z."/>
            <person name="Wang C."/>
            <person name="Geng S."/>
            <person name="Li B."/>
            <person name="Dong Q."/>
            <person name="Hou Y."/>
            <person name="Wang H."/>
            <person name="Ai P."/>
            <person name="Liu Z."/>
            <person name="Yi F."/>
            <person name="Sun M."/>
            <person name="An G."/>
            <person name="Cheng J."/>
            <person name="Zhang Y."/>
            <person name="Shi Q."/>
            <person name="Xie Y."/>
            <person name="Shi X."/>
            <person name="Chang Y."/>
            <person name="Huang F."/>
            <person name="Chen Y."/>
            <person name="Hong S."/>
            <person name="Mi L."/>
            <person name="Sun Q."/>
            <person name="Zhang L."/>
            <person name="Zhou B."/>
            <person name="Peng R."/>
            <person name="Zhang X."/>
            <person name="Liu F."/>
        </authorList>
    </citation>
    <scope>NUCLEOTIDE SEQUENCE [LARGE SCALE GENOMIC DNA]</scope>
    <source>
        <strain evidence="2">cv. PA1801</strain>
    </source>
</reference>
<gene>
    <name evidence="1" type="ORF">EPI10_016603</name>
</gene>
<dbReference type="GO" id="GO:0003964">
    <property type="term" value="F:RNA-directed DNA polymerase activity"/>
    <property type="evidence" value="ECO:0007669"/>
    <property type="project" value="UniProtKB-KW"/>
</dbReference>
<evidence type="ECO:0000313" key="2">
    <source>
        <dbReference type="Proteomes" id="UP000325315"/>
    </source>
</evidence>
<dbReference type="Gene3D" id="3.30.70.270">
    <property type="match status" value="1"/>
</dbReference>
<dbReference type="SUPFAM" id="SSF56672">
    <property type="entry name" value="DNA/RNA polymerases"/>
    <property type="match status" value="1"/>
</dbReference>
<dbReference type="EMBL" id="SMMG02000006">
    <property type="protein sequence ID" value="KAA3470932.1"/>
    <property type="molecule type" value="Genomic_DNA"/>
</dbReference>
<sequence length="113" mass="13145">MSFGLTNVSVAFMDLMNWVFQLYCDQFIVVFIGDILLREVTFLGHVVFAEGIRIEPKKIEVVLEWKQPRNVSEIWSFLDLAGYYQRFVEGFSLIATPLTKLLCKNAPFIWFGE</sequence>
<dbReference type="AlphaFoldDB" id="A0A5B6VPB1"/>
<dbReference type="OrthoDB" id="415724at2759"/>